<evidence type="ECO:0000256" key="7">
    <source>
        <dbReference type="SAM" id="Phobius"/>
    </source>
</evidence>
<dbReference type="EC" id="5.2.1.8" evidence="5"/>
<dbReference type="InterPro" id="IPR046357">
    <property type="entry name" value="PPIase_dom_sf"/>
</dbReference>
<dbReference type="Gene3D" id="3.10.50.40">
    <property type="match status" value="1"/>
</dbReference>
<dbReference type="PANTHER" id="PTHR45779:SF7">
    <property type="entry name" value="PEPTIDYLPROLYL ISOMERASE"/>
    <property type="match status" value="1"/>
</dbReference>
<dbReference type="PANTHER" id="PTHR45779">
    <property type="entry name" value="PEPTIDYLPROLYL ISOMERASE"/>
    <property type="match status" value="1"/>
</dbReference>
<dbReference type="Proteomes" id="UP000183080">
    <property type="component" value="Unassembled WGS sequence"/>
</dbReference>
<feature type="transmembrane region" description="Helical" evidence="7">
    <location>
        <begin position="31"/>
        <end position="49"/>
    </location>
</feature>
<sequence>MAKRARRNKKAKPPANYRDGKIDNSRPDSKPALIALLLVVILIGSGLYLTSMVDTEETVANPTYGVEAEFVTNNHNAEPGGETDFVLLVRNTGSVTDTFTISIKSNDGGFTIDVENGFETIMLSKDSLKPLLINVKTSSSAEGLLYAYIEVTSGGDSTKTAEVRMDVNTDYDFGNLTKTGDTVDVHYAGILASNAKLFDSSMEYIWDNYQYRRAGVTDGNKHTDTLEARHIGCVEAGNPSENCDGSKGMIDGFDSKMIGMYEGQTLAVRIPASQAYGEAGSSSSDLAGEDLIFIIEMVNIN</sequence>
<evidence type="ECO:0000256" key="1">
    <source>
        <dbReference type="ARBA" id="ARBA00000971"/>
    </source>
</evidence>
<dbReference type="AlphaFoldDB" id="A0A1J5TZ11"/>
<feature type="region of interest" description="Disordered" evidence="6">
    <location>
        <begin position="1"/>
        <end position="24"/>
    </location>
</feature>
<feature type="compositionally biased region" description="Basic residues" evidence="6">
    <location>
        <begin position="1"/>
        <end position="12"/>
    </location>
</feature>
<evidence type="ECO:0000313" key="10">
    <source>
        <dbReference type="Proteomes" id="UP000183080"/>
    </source>
</evidence>
<dbReference type="InterPro" id="IPR044609">
    <property type="entry name" value="FKBP2/11"/>
</dbReference>
<keyword evidence="3 4" id="KW-0413">Isomerase</keyword>
<accession>A0A1J5TZ11</accession>
<proteinExistence type="inferred from homology"/>
<reference evidence="9 10" key="1">
    <citation type="submission" date="2016-08" db="EMBL/GenBank/DDBJ databases">
        <title>New Insights into Marine Group III Euryarchaeota, from dark to light.</title>
        <authorList>
            <person name="Haro-Moreno J.M."/>
            <person name="Rodriguez-Valera F."/>
            <person name="Lopez-Garcia P."/>
            <person name="Moreira D."/>
            <person name="Martin-Cuadrado A.B."/>
        </authorList>
    </citation>
    <scope>NUCLEOTIDE SEQUENCE [LARGE SCALE GENOMIC DNA]</scope>
    <source>
        <strain evidence="9">CG-Epi1</strain>
    </source>
</reference>
<comment type="catalytic activity">
    <reaction evidence="1 4 5">
        <text>[protein]-peptidylproline (omega=180) = [protein]-peptidylproline (omega=0)</text>
        <dbReference type="Rhea" id="RHEA:16237"/>
        <dbReference type="Rhea" id="RHEA-COMP:10747"/>
        <dbReference type="Rhea" id="RHEA-COMP:10748"/>
        <dbReference type="ChEBI" id="CHEBI:83833"/>
        <dbReference type="ChEBI" id="CHEBI:83834"/>
        <dbReference type="EC" id="5.2.1.8"/>
    </reaction>
</comment>
<evidence type="ECO:0000256" key="5">
    <source>
        <dbReference type="RuleBase" id="RU003915"/>
    </source>
</evidence>
<keyword evidence="7" id="KW-0472">Membrane</keyword>
<dbReference type="InterPro" id="IPR001179">
    <property type="entry name" value="PPIase_FKBP_dom"/>
</dbReference>
<dbReference type="STRING" id="1888995.BD935_01390"/>
<keyword evidence="7" id="KW-1133">Transmembrane helix</keyword>
<feature type="domain" description="PPIase FKBP-type" evidence="8">
    <location>
        <begin position="180"/>
        <end position="301"/>
    </location>
</feature>
<comment type="similarity">
    <text evidence="5">Belongs to the FKBP-type PPIase family.</text>
</comment>
<organism evidence="9 10">
    <name type="scientific">Marine Group III euryarchaeote CG-Epi1</name>
    <dbReference type="NCBI Taxonomy" id="1888995"/>
    <lineage>
        <taxon>Archaea</taxon>
        <taxon>Methanobacteriati</taxon>
        <taxon>Thermoplasmatota</taxon>
        <taxon>Thermoplasmata</taxon>
        <taxon>Candidatus Thermoprofundales</taxon>
    </lineage>
</organism>
<evidence type="ECO:0000256" key="3">
    <source>
        <dbReference type="ARBA" id="ARBA00023235"/>
    </source>
</evidence>
<keyword evidence="7" id="KW-0812">Transmembrane</keyword>
<protein>
    <recommendedName>
        <fullName evidence="5">Peptidyl-prolyl cis-trans isomerase</fullName>
        <ecNumber evidence="5">5.2.1.8</ecNumber>
    </recommendedName>
</protein>
<dbReference type="GO" id="GO:0003755">
    <property type="term" value="F:peptidyl-prolyl cis-trans isomerase activity"/>
    <property type="evidence" value="ECO:0007669"/>
    <property type="project" value="UniProtKB-UniRule"/>
</dbReference>
<evidence type="ECO:0000313" key="9">
    <source>
        <dbReference type="EMBL" id="OIR19036.1"/>
    </source>
</evidence>
<dbReference type="EMBL" id="MIZA01000019">
    <property type="protein sequence ID" value="OIR19036.1"/>
    <property type="molecule type" value="Genomic_DNA"/>
</dbReference>
<evidence type="ECO:0000256" key="4">
    <source>
        <dbReference type="PROSITE-ProRule" id="PRU00277"/>
    </source>
</evidence>
<keyword evidence="2 4" id="KW-0697">Rotamase</keyword>
<comment type="caution">
    <text evidence="9">The sequence shown here is derived from an EMBL/GenBank/DDBJ whole genome shotgun (WGS) entry which is preliminary data.</text>
</comment>
<evidence type="ECO:0000259" key="8">
    <source>
        <dbReference type="PROSITE" id="PS50059"/>
    </source>
</evidence>
<dbReference type="PROSITE" id="PS50059">
    <property type="entry name" value="FKBP_PPIASE"/>
    <property type="match status" value="1"/>
</dbReference>
<name>A0A1J5TZ11_9ARCH</name>
<dbReference type="SUPFAM" id="SSF54534">
    <property type="entry name" value="FKBP-like"/>
    <property type="match status" value="1"/>
</dbReference>
<dbReference type="Pfam" id="PF00254">
    <property type="entry name" value="FKBP_C"/>
    <property type="match status" value="1"/>
</dbReference>
<gene>
    <name evidence="9" type="ORF">BD935_01390</name>
</gene>
<evidence type="ECO:0000256" key="2">
    <source>
        <dbReference type="ARBA" id="ARBA00023110"/>
    </source>
</evidence>
<evidence type="ECO:0000256" key="6">
    <source>
        <dbReference type="SAM" id="MobiDB-lite"/>
    </source>
</evidence>